<evidence type="ECO:0000313" key="2">
    <source>
        <dbReference type="Proteomes" id="UP000315234"/>
    </source>
</evidence>
<sequence>MIYYVDVHGFLLYPLPCRFWYLNVSPAPAMGNTFLVGEGTAGAFAQSNKA</sequence>
<name>A0ABC9ZLH7_CORST</name>
<comment type="caution">
    <text evidence="1">The sequence shown here is derived from an EMBL/GenBank/DDBJ whole genome shotgun (WGS) entry which is preliminary data.</text>
</comment>
<reference evidence="1 2" key="1">
    <citation type="submission" date="2019-06" db="EMBL/GenBank/DDBJ databases">
        <title>Draft genome sequence of Corynebacterium striatum NBRC 15291.</title>
        <authorList>
            <person name="Miura T."/>
            <person name="Furukawa M."/>
            <person name="Shimamura M."/>
            <person name="Ohyama Y."/>
            <person name="Yamazoe A."/>
            <person name="Kawasaki H."/>
        </authorList>
    </citation>
    <scope>NUCLEOTIDE SEQUENCE [LARGE SCALE GENOMIC DNA]</scope>
    <source>
        <strain evidence="1 2">NBRC 15291</strain>
    </source>
</reference>
<evidence type="ECO:0000313" key="1">
    <source>
        <dbReference type="EMBL" id="GEA43007.1"/>
    </source>
</evidence>
<protein>
    <submittedName>
        <fullName evidence="1">Uncharacterized protein</fullName>
    </submittedName>
</protein>
<accession>A0ABC9ZLH7</accession>
<dbReference type="Proteomes" id="UP000315234">
    <property type="component" value="Unassembled WGS sequence"/>
</dbReference>
<dbReference type="AlphaFoldDB" id="A0ABC9ZLH7"/>
<gene>
    <name evidence="1" type="ORF">Cst04h_11770</name>
</gene>
<proteinExistence type="predicted"/>
<organism evidence="1 2">
    <name type="scientific">Corynebacterium striatum</name>
    <dbReference type="NCBI Taxonomy" id="43770"/>
    <lineage>
        <taxon>Bacteria</taxon>
        <taxon>Bacillati</taxon>
        <taxon>Actinomycetota</taxon>
        <taxon>Actinomycetes</taxon>
        <taxon>Mycobacteriales</taxon>
        <taxon>Corynebacteriaceae</taxon>
        <taxon>Corynebacterium</taxon>
    </lineage>
</organism>
<dbReference type="EMBL" id="BJLD01000001">
    <property type="protein sequence ID" value="GEA43007.1"/>
    <property type="molecule type" value="Genomic_DNA"/>
</dbReference>